<evidence type="ECO:0000256" key="2">
    <source>
        <dbReference type="ARBA" id="ARBA00022553"/>
    </source>
</evidence>
<evidence type="ECO:0000256" key="3">
    <source>
        <dbReference type="ARBA" id="ARBA00022737"/>
    </source>
</evidence>
<dbReference type="Proteomes" id="UP000521872">
    <property type="component" value="Unassembled WGS sequence"/>
</dbReference>
<keyword evidence="6" id="KW-0175">Coiled coil</keyword>
<dbReference type="InterPro" id="IPR038753">
    <property type="entry name" value="NFKBIL1"/>
</dbReference>
<keyword evidence="4" id="KW-0040">ANK repeat</keyword>
<dbReference type="PANTHER" id="PTHR15263">
    <property type="entry name" value="I-KAPPA-B-LIKE PROTEIN IKBL"/>
    <property type="match status" value="1"/>
</dbReference>
<feature type="region of interest" description="Disordered" evidence="7">
    <location>
        <begin position="147"/>
        <end position="171"/>
    </location>
</feature>
<keyword evidence="9" id="KW-1185">Reference proteome</keyword>
<evidence type="ECO:0000256" key="7">
    <source>
        <dbReference type="SAM" id="MobiDB-lite"/>
    </source>
</evidence>
<evidence type="ECO:0000313" key="8">
    <source>
        <dbReference type="EMBL" id="KAF4620686.1"/>
    </source>
</evidence>
<feature type="compositionally biased region" description="Polar residues" evidence="7">
    <location>
        <begin position="1"/>
        <end position="10"/>
    </location>
</feature>
<comment type="caution">
    <text evidence="8">The sequence shown here is derived from an EMBL/GenBank/DDBJ whole genome shotgun (WGS) entry which is preliminary data.</text>
</comment>
<evidence type="ECO:0000256" key="6">
    <source>
        <dbReference type="SAM" id="Coils"/>
    </source>
</evidence>
<feature type="region of interest" description="Disordered" evidence="7">
    <location>
        <begin position="1"/>
        <end position="30"/>
    </location>
</feature>
<dbReference type="PANTHER" id="PTHR15263:SF1">
    <property type="entry name" value="NF-KAPPA-B INHIBITOR-LIKE PROTEIN 1"/>
    <property type="match status" value="1"/>
</dbReference>
<proteinExistence type="predicted"/>
<dbReference type="GO" id="GO:0043124">
    <property type="term" value="P:negative regulation of canonical NF-kappaB signal transduction"/>
    <property type="evidence" value="ECO:0007669"/>
    <property type="project" value="InterPro"/>
</dbReference>
<keyword evidence="5" id="KW-0539">Nucleus</keyword>
<evidence type="ECO:0000256" key="4">
    <source>
        <dbReference type="ARBA" id="ARBA00023043"/>
    </source>
</evidence>
<sequence length="293" mass="35245">MMHMQQSHSSAYPERPYSRSHKRSQSSSAYETIEVPWKQVAYAFTWAAEEQFMKGNRRPLKTEEWVREQQHIYTSQETFRATSPPPRSTPYRTEEWDDIRNIYGMEADLWMRQEEQARRLTEEREKARARIQDEVRRIDAQLRHKRECEKRERDAGRRRAHAEQQEKERRDRAKLEKLIINAWTNYESRWKSLVSSTEPLEFKKIPWPLIIPPRNTNDITRDALVALIFSPLHSQDQSRKDRIRSALLRWHPDRFRRLIGRVPLKDREAVEEGVGIVARCLNELMEKEKRKAL</sequence>
<evidence type="ECO:0000313" key="9">
    <source>
        <dbReference type="Proteomes" id="UP000521872"/>
    </source>
</evidence>
<organism evidence="8 9">
    <name type="scientific">Agrocybe pediades</name>
    <dbReference type="NCBI Taxonomy" id="84607"/>
    <lineage>
        <taxon>Eukaryota</taxon>
        <taxon>Fungi</taxon>
        <taxon>Dikarya</taxon>
        <taxon>Basidiomycota</taxon>
        <taxon>Agaricomycotina</taxon>
        <taxon>Agaricomycetes</taxon>
        <taxon>Agaricomycetidae</taxon>
        <taxon>Agaricales</taxon>
        <taxon>Agaricineae</taxon>
        <taxon>Strophariaceae</taxon>
        <taxon>Agrocybe</taxon>
    </lineage>
</organism>
<evidence type="ECO:0000256" key="5">
    <source>
        <dbReference type="ARBA" id="ARBA00023242"/>
    </source>
</evidence>
<feature type="coiled-coil region" evidence="6">
    <location>
        <begin position="110"/>
        <end position="137"/>
    </location>
</feature>
<keyword evidence="3" id="KW-0677">Repeat</keyword>
<dbReference type="EMBL" id="JAACJL010000015">
    <property type="protein sequence ID" value="KAF4620686.1"/>
    <property type="molecule type" value="Genomic_DNA"/>
</dbReference>
<gene>
    <name evidence="8" type="ORF">D9613_000748</name>
</gene>
<protein>
    <submittedName>
        <fullName evidence="8">Uncharacterized protein</fullName>
    </submittedName>
</protein>
<keyword evidence="2" id="KW-0597">Phosphoprotein</keyword>
<reference evidence="8 9" key="1">
    <citation type="submission" date="2019-12" db="EMBL/GenBank/DDBJ databases">
        <authorList>
            <person name="Floudas D."/>
            <person name="Bentzer J."/>
            <person name="Ahren D."/>
            <person name="Johansson T."/>
            <person name="Persson P."/>
            <person name="Tunlid A."/>
        </authorList>
    </citation>
    <scope>NUCLEOTIDE SEQUENCE [LARGE SCALE GENOMIC DNA]</scope>
    <source>
        <strain evidence="8 9">CBS 102.39</strain>
    </source>
</reference>
<comment type="subcellular location">
    <subcellularLocation>
        <location evidence="1">Nucleus</location>
    </subcellularLocation>
</comment>
<name>A0A8H4R0S3_9AGAR</name>
<evidence type="ECO:0000256" key="1">
    <source>
        <dbReference type="ARBA" id="ARBA00004123"/>
    </source>
</evidence>
<dbReference type="GO" id="GO:0005634">
    <property type="term" value="C:nucleus"/>
    <property type="evidence" value="ECO:0007669"/>
    <property type="project" value="UniProtKB-SubCell"/>
</dbReference>
<accession>A0A8H4R0S3</accession>
<dbReference type="AlphaFoldDB" id="A0A8H4R0S3"/>